<keyword evidence="7 14" id="KW-0418">Kinase</keyword>
<evidence type="ECO:0000256" key="6">
    <source>
        <dbReference type="ARBA" id="ARBA00022741"/>
    </source>
</evidence>
<dbReference type="Pfam" id="PF01288">
    <property type="entry name" value="HPPK"/>
    <property type="match status" value="1"/>
</dbReference>
<dbReference type="Gene3D" id="3.30.70.560">
    <property type="entry name" value="7,8-Dihydro-6-hydroxymethylpterin-pyrophosphokinase HPPK"/>
    <property type="match status" value="1"/>
</dbReference>
<keyword evidence="9" id="KW-0289">Folate biosynthesis</keyword>
<dbReference type="EC" id="2.7.6.3" evidence="3"/>
<evidence type="ECO:0000256" key="3">
    <source>
        <dbReference type="ARBA" id="ARBA00013253"/>
    </source>
</evidence>
<evidence type="ECO:0000256" key="1">
    <source>
        <dbReference type="ARBA" id="ARBA00005051"/>
    </source>
</evidence>
<dbReference type="SUPFAM" id="SSF55083">
    <property type="entry name" value="6-hydroxymethyl-7,8-dihydropterin pyrophosphokinase, HPPK"/>
    <property type="match status" value="1"/>
</dbReference>
<dbReference type="OrthoDB" id="9808041at2"/>
<dbReference type="NCBIfam" id="TIGR01498">
    <property type="entry name" value="folK"/>
    <property type="match status" value="1"/>
</dbReference>
<dbReference type="Proteomes" id="UP000027821">
    <property type="component" value="Unassembled WGS sequence"/>
</dbReference>
<dbReference type="GO" id="GO:0016301">
    <property type="term" value="F:kinase activity"/>
    <property type="evidence" value="ECO:0007669"/>
    <property type="project" value="UniProtKB-KW"/>
</dbReference>
<keyword evidence="8" id="KW-0067">ATP-binding</keyword>
<evidence type="ECO:0000256" key="10">
    <source>
        <dbReference type="ARBA" id="ARBA00029409"/>
    </source>
</evidence>
<dbReference type="AlphaFoldDB" id="A0A074L2J4"/>
<evidence type="ECO:0000256" key="4">
    <source>
        <dbReference type="ARBA" id="ARBA00016218"/>
    </source>
</evidence>
<comment type="function">
    <text evidence="10">Catalyzes the transfer of pyrophosphate from adenosine triphosphate (ATP) to 6-hydroxymethyl-7,8-dihydropterin, an enzymatic step in folate biosynthesis pathway.</text>
</comment>
<dbReference type="CDD" id="cd00483">
    <property type="entry name" value="HPPK"/>
    <property type="match status" value="1"/>
</dbReference>
<evidence type="ECO:0000256" key="7">
    <source>
        <dbReference type="ARBA" id="ARBA00022777"/>
    </source>
</evidence>
<evidence type="ECO:0000313" key="14">
    <source>
        <dbReference type="EMBL" id="KEO74675.1"/>
    </source>
</evidence>
<reference evidence="14 15" key="1">
    <citation type="submission" date="2014-04" db="EMBL/GenBank/DDBJ databases">
        <title>Characterization and application of a salt tolerant electro-active bacterium.</title>
        <authorList>
            <person name="Yang L."/>
            <person name="Wei S."/>
            <person name="Tay Q.X.M."/>
        </authorList>
    </citation>
    <scope>NUCLEOTIDE SEQUENCE [LARGE SCALE GENOMIC DNA]</scope>
    <source>
        <strain evidence="14 15">LY1</strain>
    </source>
</reference>
<keyword evidence="5" id="KW-0808">Transferase</keyword>
<protein>
    <recommendedName>
        <fullName evidence="4">2-amino-4-hydroxy-6-hydroxymethyldihydropteridine pyrophosphokinase</fullName>
        <ecNumber evidence="3">2.7.6.3</ecNumber>
    </recommendedName>
    <alternativeName>
        <fullName evidence="11">6-hydroxymethyl-7,8-dihydropterin pyrophosphokinase</fullName>
    </alternativeName>
    <alternativeName>
        <fullName evidence="12">7,8-dihydro-6-hydroxymethylpterin-pyrophosphokinase</fullName>
    </alternativeName>
</protein>
<keyword evidence="6" id="KW-0547">Nucleotide-binding</keyword>
<dbReference type="GO" id="GO:0046654">
    <property type="term" value="P:tetrahydrofolate biosynthetic process"/>
    <property type="evidence" value="ECO:0007669"/>
    <property type="project" value="UniProtKB-UniPathway"/>
</dbReference>
<evidence type="ECO:0000259" key="13">
    <source>
        <dbReference type="Pfam" id="PF01288"/>
    </source>
</evidence>
<accession>A0A074L2J4</accession>
<comment type="caution">
    <text evidence="14">The sequence shown here is derived from an EMBL/GenBank/DDBJ whole genome shotgun (WGS) entry which is preliminary data.</text>
</comment>
<proteinExistence type="inferred from homology"/>
<evidence type="ECO:0000256" key="2">
    <source>
        <dbReference type="ARBA" id="ARBA00005810"/>
    </source>
</evidence>
<dbReference type="PANTHER" id="PTHR43071:SF1">
    <property type="entry name" value="2-AMINO-4-HYDROXY-6-HYDROXYMETHYLDIHYDROPTERIDINE PYROPHOSPHOKINASE"/>
    <property type="match status" value="1"/>
</dbReference>
<evidence type="ECO:0000256" key="12">
    <source>
        <dbReference type="ARBA" id="ARBA00033413"/>
    </source>
</evidence>
<dbReference type="GO" id="GO:0046656">
    <property type="term" value="P:folic acid biosynthetic process"/>
    <property type="evidence" value="ECO:0007669"/>
    <property type="project" value="UniProtKB-KW"/>
</dbReference>
<evidence type="ECO:0000256" key="8">
    <source>
        <dbReference type="ARBA" id="ARBA00022840"/>
    </source>
</evidence>
<dbReference type="InterPro" id="IPR000550">
    <property type="entry name" value="Hppk"/>
</dbReference>
<keyword evidence="15" id="KW-1185">Reference proteome</keyword>
<feature type="domain" description="7,8-dihydro-6-hydroxymethylpterin-pyrophosphokinase" evidence="13">
    <location>
        <begin position="6"/>
        <end position="131"/>
    </location>
</feature>
<dbReference type="GO" id="GO:0005524">
    <property type="term" value="F:ATP binding"/>
    <property type="evidence" value="ECO:0007669"/>
    <property type="project" value="UniProtKB-KW"/>
</dbReference>
<evidence type="ECO:0000256" key="5">
    <source>
        <dbReference type="ARBA" id="ARBA00022679"/>
    </source>
</evidence>
<sequence>MKNVVLLIGGNLGDRLSLIEEAENLLGKLFVIVQRSQIYETTAWGGESEGDYLNRILIIKTEMKPETVLRYTQDIEDILERTRSRKWGNRTMDIDILYIDGEVINTPLLAVPHPLIQERKFALVPLAELLPDFKHPLFGKSSRQLLDECKDMGEVNVYRP</sequence>
<name>A0A074L2J4_9BACT</name>
<evidence type="ECO:0000256" key="11">
    <source>
        <dbReference type="ARBA" id="ARBA00029766"/>
    </source>
</evidence>
<gene>
    <name evidence="14" type="ORF">EL17_03080</name>
</gene>
<dbReference type="UniPathway" id="UPA00077">
    <property type="reaction ID" value="UER00155"/>
</dbReference>
<dbReference type="RefSeq" id="WP_035070749.1">
    <property type="nucleotide sequence ID" value="NZ_JMIH01000014.1"/>
</dbReference>
<evidence type="ECO:0000313" key="15">
    <source>
        <dbReference type="Proteomes" id="UP000027821"/>
    </source>
</evidence>
<comment type="pathway">
    <text evidence="1">Cofactor biosynthesis; tetrahydrofolate biosynthesis; 2-amino-4-hydroxy-6-hydroxymethyl-7,8-dihydropteridine diphosphate from 7,8-dihydroneopterin triphosphate: step 4/4.</text>
</comment>
<dbReference type="EMBL" id="JMIH01000014">
    <property type="protein sequence ID" value="KEO74675.1"/>
    <property type="molecule type" value="Genomic_DNA"/>
</dbReference>
<dbReference type="PANTHER" id="PTHR43071">
    <property type="entry name" value="2-AMINO-4-HYDROXY-6-HYDROXYMETHYLDIHYDROPTERIDINE PYROPHOSPHOKINASE"/>
    <property type="match status" value="1"/>
</dbReference>
<evidence type="ECO:0000256" key="9">
    <source>
        <dbReference type="ARBA" id="ARBA00022909"/>
    </source>
</evidence>
<organism evidence="14 15">
    <name type="scientific">Anditalea andensis</name>
    <dbReference type="NCBI Taxonomy" id="1048983"/>
    <lineage>
        <taxon>Bacteria</taxon>
        <taxon>Pseudomonadati</taxon>
        <taxon>Bacteroidota</taxon>
        <taxon>Cytophagia</taxon>
        <taxon>Cytophagales</taxon>
        <taxon>Cytophagaceae</taxon>
        <taxon>Anditalea</taxon>
    </lineage>
</organism>
<dbReference type="STRING" id="1048983.EL17_03080"/>
<dbReference type="InterPro" id="IPR035907">
    <property type="entry name" value="Hppk_sf"/>
</dbReference>
<dbReference type="eggNOG" id="COG0801">
    <property type="taxonomic scope" value="Bacteria"/>
</dbReference>
<comment type="similarity">
    <text evidence="2">Belongs to the HPPK family.</text>
</comment>
<dbReference type="GO" id="GO:0003848">
    <property type="term" value="F:2-amino-4-hydroxy-6-hydroxymethyldihydropteridine diphosphokinase activity"/>
    <property type="evidence" value="ECO:0007669"/>
    <property type="project" value="UniProtKB-EC"/>
</dbReference>